<dbReference type="AlphaFoldDB" id="A0A1F5TNN5"/>
<reference evidence="1 2" key="1">
    <citation type="journal article" date="2016" name="Nat. Commun.">
        <title>Thousands of microbial genomes shed light on interconnected biogeochemical processes in an aquifer system.</title>
        <authorList>
            <person name="Anantharaman K."/>
            <person name="Brown C.T."/>
            <person name="Hug L.A."/>
            <person name="Sharon I."/>
            <person name="Castelle C.J."/>
            <person name="Probst A.J."/>
            <person name="Thomas B.C."/>
            <person name="Singh A."/>
            <person name="Wilkins M.J."/>
            <person name="Karaoz U."/>
            <person name="Brodie E.L."/>
            <person name="Williams K.H."/>
            <person name="Hubbard S.S."/>
            <person name="Banfield J.F."/>
        </authorList>
    </citation>
    <scope>NUCLEOTIDE SEQUENCE [LARGE SCALE GENOMIC DNA]</scope>
</reference>
<evidence type="ECO:0000313" key="1">
    <source>
        <dbReference type="EMBL" id="OGF40477.1"/>
    </source>
</evidence>
<name>A0A1F5TNN5_9BACT</name>
<dbReference type="EMBL" id="MFGO01000028">
    <property type="protein sequence ID" value="OGF40477.1"/>
    <property type="molecule type" value="Genomic_DNA"/>
</dbReference>
<dbReference type="Proteomes" id="UP000177579">
    <property type="component" value="Unassembled WGS sequence"/>
</dbReference>
<organism evidence="1 2">
    <name type="scientific">Candidatus Falkowbacteria bacterium RIFOXYD2_FULL_34_120</name>
    <dbReference type="NCBI Taxonomy" id="1798007"/>
    <lineage>
        <taxon>Bacteria</taxon>
        <taxon>Candidatus Falkowiibacteriota</taxon>
    </lineage>
</organism>
<protein>
    <submittedName>
        <fullName evidence="1">Uncharacterized protein</fullName>
    </submittedName>
</protein>
<evidence type="ECO:0000313" key="2">
    <source>
        <dbReference type="Proteomes" id="UP000177579"/>
    </source>
</evidence>
<sequence length="61" mass="6943">MKNELKRIEIQSGNEEDAEKGVKIKIVDHIIVSPETEVSICVRGEKGQIKIINYCMGWPMN</sequence>
<proteinExistence type="predicted"/>
<comment type="caution">
    <text evidence="1">The sequence shown here is derived from an EMBL/GenBank/DDBJ whole genome shotgun (WGS) entry which is preliminary data.</text>
</comment>
<gene>
    <name evidence="1" type="ORF">A2531_03085</name>
</gene>
<accession>A0A1F5TNN5</accession>